<dbReference type="Proteomes" id="UP000215902">
    <property type="component" value="Unassembled WGS sequence"/>
</dbReference>
<dbReference type="EMBL" id="NIVC01000272">
    <property type="protein sequence ID" value="PAA86587.1"/>
    <property type="molecule type" value="Genomic_DNA"/>
</dbReference>
<proteinExistence type="predicted"/>
<keyword evidence="3" id="KW-1185">Reference proteome</keyword>
<reference evidence="2 3" key="1">
    <citation type="submission" date="2017-06" db="EMBL/GenBank/DDBJ databases">
        <title>A platform for efficient transgenesis in Macrostomum lignano, a flatworm model organism for stem cell research.</title>
        <authorList>
            <person name="Berezikov E."/>
        </authorList>
    </citation>
    <scope>NUCLEOTIDE SEQUENCE [LARGE SCALE GENOMIC DNA]</scope>
    <source>
        <strain evidence="2">DV1</strain>
        <tissue evidence="2">Whole organism</tissue>
    </source>
</reference>
<evidence type="ECO:0000256" key="1">
    <source>
        <dbReference type="SAM" id="Phobius"/>
    </source>
</evidence>
<protein>
    <submittedName>
        <fullName evidence="2">Uncharacterized protein</fullName>
    </submittedName>
</protein>
<evidence type="ECO:0000313" key="2">
    <source>
        <dbReference type="EMBL" id="PAA86587.1"/>
    </source>
</evidence>
<keyword evidence="1" id="KW-1133">Transmembrane helix</keyword>
<organism evidence="2 3">
    <name type="scientific">Macrostomum lignano</name>
    <dbReference type="NCBI Taxonomy" id="282301"/>
    <lineage>
        <taxon>Eukaryota</taxon>
        <taxon>Metazoa</taxon>
        <taxon>Spiralia</taxon>
        <taxon>Lophotrochozoa</taxon>
        <taxon>Platyhelminthes</taxon>
        <taxon>Rhabditophora</taxon>
        <taxon>Macrostomorpha</taxon>
        <taxon>Macrostomida</taxon>
        <taxon>Macrostomidae</taxon>
        <taxon>Macrostomum</taxon>
    </lineage>
</organism>
<accession>A0A267GMG8</accession>
<feature type="non-terminal residue" evidence="2">
    <location>
        <position position="1"/>
    </location>
</feature>
<keyword evidence="1" id="KW-0472">Membrane</keyword>
<gene>
    <name evidence="2" type="ORF">BOX15_Mlig011489g1</name>
</gene>
<feature type="transmembrane region" description="Helical" evidence="1">
    <location>
        <begin position="303"/>
        <end position="324"/>
    </location>
</feature>
<keyword evidence="1" id="KW-0812">Transmembrane</keyword>
<name>A0A267GMG8_9PLAT</name>
<dbReference type="AlphaFoldDB" id="A0A267GMG8"/>
<evidence type="ECO:0000313" key="3">
    <source>
        <dbReference type="Proteomes" id="UP000215902"/>
    </source>
</evidence>
<comment type="caution">
    <text evidence="2">The sequence shown here is derived from an EMBL/GenBank/DDBJ whole genome shotgun (WGS) entry which is preliminary data.</text>
</comment>
<sequence length="508" mass="56727">RRLVARQSLSMSSVWAPAVVIAATLLLAGRAHCKHPFEALLSAECSETEPAWSELTLQLPLENNLLADISGGKISSHSVLEYNFRQTQVLSFRCAQVPGQSRQLLTAKFRKERAAAMVDHLDFFAHFDLERSAAMEVGEGAGLSMWLYFSFEGWGSCSHCNPSDHLNECRRQPAVLIVAKKPRGSRWPTRWQLLVENTGIGGLRDFRLELKFAGQAAPTVIDRTQFSEAPSSRWWQLRNLTGFADKMRSDLLQAVYQVPKHSRSIFERNKLQESKLDGVNWTSCPWTNVEAGSKAGTIEQQHAWLIGGLSSLLAVMLLIGFAVFKQHRIAALLASCRQSRPLRVAVVGCNLRGAGLRRRQRSDWWRRFQRQLSQESARGPVNPAADFEVFDSADIAELRERSTDFDLVLLCLEQPGQQLSEAQLQLAEAERWRFRVLLLATDSGSRAGKNGIETAPMMGSLTELPNPVRPGVKVGGCGGIDCGFPNEAEVERLFQLARQAYQRALRDC</sequence>